<keyword evidence="6" id="KW-0812">Transmembrane</keyword>
<evidence type="ECO:0000256" key="12">
    <source>
        <dbReference type="ARBA" id="ARBA00022989"/>
    </source>
</evidence>
<keyword evidence="8 15" id="KW-0732">Signal</keyword>
<keyword evidence="7" id="KW-0479">Metal-binding</keyword>
<keyword evidence="10" id="KW-0833">Ubl conjugation pathway</keyword>
<evidence type="ECO:0000256" key="10">
    <source>
        <dbReference type="ARBA" id="ARBA00022786"/>
    </source>
</evidence>
<comment type="caution">
    <text evidence="17">The sequence shown here is derived from an EMBL/GenBank/DDBJ whole genome shotgun (WGS) entry which is preliminary data.</text>
</comment>
<dbReference type="GO" id="GO:0061630">
    <property type="term" value="F:ubiquitin protein ligase activity"/>
    <property type="evidence" value="ECO:0007669"/>
    <property type="project" value="UniProtKB-EC"/>
</dbReference>
<dbReference type="AlphaFoldDB" id="A0AAV3QSA1"/>
<feature type="chain" id="PRO_5043427692" description="RING-type E3 ubiquitin transferase" evidence="15">
    <location>
        <begin position="28"/>
        <end position="253"/>
    </location>
</feature>
<keyword evidence="5" id="KW-0808">Transferase</keyword>
<feature type="signal peptide" evidence="15">
    <location>
        <begin position="1"/>
        <end position="27"/>
    </location>
</feature>
<evidence type="ECO:0000256" key="15">
    <source>
        <dbReference type="SAM" id="SignalP"/>
    </source>
</evidence>
<protein>
    <recommendedName>
        <fullName evidence="4">RING-type E3 ubiquitin transferase</fullName>
        <ecNumber evidence="4">2.3.2.27</ecNumber>
    </recommendedName>
</protein>
<evidence type="ECO:0000256" key="6">
    <source>
        <dbReference type="ARBA" id="ARBA00022692"/>
    </source>
</evidence>
<dbReference type="EC" id="2.3.2.27" evidence="4"/>
<name>A0AAV3QSA1_LITER</name>
<gene>
    <name evidence="17" type="ORF">LIER_43775</name>
</gene>
<dbReference type="InterPro" id="IPR025287">
    <property type="entry name" value="WAK_GUB"/>
</dbReference>
<evidence type="ECO:0000313" key="17">
    <source>
        <dbReference type="EMBL" id="GAA0166904.1"/>
    </source>
</evidence>
<evidence type="ECO:0000256" key="4">
    <source>
        <dbReference type="ARBA" id="ARBA00012483"/>
    </source>
</evidence>
<evidence type="ECO:0000256" key="1">
    <source>
        <dbReference type="ARBA" id="ARBA00000900"/>
    </source>
</evidence>
<comment type="pathway">
    <text evidence="3">Protein modification; protein ubiquitination.</text>
</comment>
<evidence type="ECO:0000256" key="14">
    <source>
        <dbReference type="ARBA" id="ARBA00024209"/>
    </source>
</evidence>
<keyword evidence="13" id="KW-0472">Membrane</keyword>
<comment type="catalytic activity">
    <reaction evidence="1">
        <text>S-ubiquitinyl-[E2 ubiquitin-conjugating enzyme]-L-cysteine + [acceptor protein]-L-lysine = [E2 ubiquitin-conjugating enzyme]-L-cysteine + N(6)-ubiquitinyl-[acceptor protein]-L-lysine.</text>
        <dbReference type="EC" id="2.3.2.27"/>
    </reaction>
</comment>
<evidence type="ECO:0000256" key="13">
    <source>
        <dbReference type="ARBA" id="ARBA00023136"/>
    </source>
</evidence>
<evidence type="ECO:0000256" key="3">
    <source>
        <dbReference type="ARBA" id="ARBA00004906"/>
    </source>
</evidence>
<evidence type="ECO:0000256" key="11">
    <source>
        <dbReference type="ARBA" id="ARBA00022833"/>
    </source>
</evidence>
<feature type="domain" description="Wall-associated receptor kinase galacturonan-binding" evidence="16">
    <location>
        <begin position="31"/>
        <end position="98"/>
    </location>
</feature>
<dbReference type="GO" id="GO:0008270">
    <property type="term" value="F:zinc ion binding"/>
    <property type="evidence" value="ECO:0007669"/>
    <property type="project" value="UniProtKB-KW"/>
</dbReference>
<accession>A0AAV3QSA1</accession>
<keyword evidence="9" id="KW-0863">Zinc-finger</keyword>
<keyword evidence="18" id="KW-1185">Reference proteome</keyword>
<organism evidence="17 18">
    <name type="scientific">Lithospermum erythrorhizon</name>
    <name type="common">Purple gromwell</name>
    <name type="synonym">Lithospermum officinale var. erythrorhizon</name>
    <dbReference type="NCBI Taxonomy" id="34254"/>
    <lineage>
        <taxon>Eukaryota</taxon>
        <taxon>Viridiplantae</taxon>
        <taxon>Streptophyta</taxon>
        <taxon>Embryophyta</taxon>
        <taxon>Tracheophyta</taxon>
        <taxon>Spermatophyta</taxon>
        <taxon>Magnoliopsida</taxon>
        <taxon>eudicotyledons</taxon>
        <taxon>Gunneridae</taxon>
        <taxon>Pentapetalae</taxon>
        <taxon>asterids</taxon>
        <taxon>lamiids</taxon>
        <taxon>Boraginales</taxon>
        <taxon>Boraginaceae</taxon>
        <taxon>Boraginoideae</taxon>
        <taxon>Lithospermeae</taxon>
        <taxon>Lithospermum</taxon>
    </lineage>
</organism>
<keyword evidence="12" id="KW-1133">Transmembrane helix</keyword>
<evidence type="ECO:0000256" key="2">
    <source>
        <dbReference type="ARBA" id="ARBA00004167"/>
    </source>
</evidence>
<dbReference type="GO" id="GO:0030247">
    <property type="term" value="F:polysaccharide binding"/>
    <property type="evidence" value="ECO:0007669"/>
    <property type="project" value="InterPro"/>
</dbReference>
<evidence type="ECO:0000256" key="8">
    <source>
        <dbReference type="ARBA" id="ARBA00022729"/>
    </source>
</evidence>
<dbReference type="Proteomes" id="UP001454036">
    <property type="component" value="Unassembled WGS sequence"/>
</dbReference>
<dbReference type="Pfam" id="PF13947">
    <property type="entry name" value="GUB_WAK_bind"/>
    <property type="match status" value="1"/>
</dbReference>
<evidence type="ECO:0000313" key="18">
    <source>
        <dbReference type="Proteomes" id="UP001454036"/>
    </source>
</evidence>
<comment type="subcellular location">
    <subcellularLocation>
        <location evidence="2">Membrane</location>
        <topology evidence="2">Single-pass membrane protein</topology>
    </subcellularLocation>
</comment>
<keyword evidence="11" id="KW-0862">Zinc</keyword>
<dbReference type="EMBL" id="BAABME010038631">
    <property type="protein sequence ID" value="GAA0166904.1"/>
    <property type="molecule type" value="Genomic_DNA"/>
</dbReference>
<sequence length="253" mass="28034">MDKAKLFLFFITTSFYVLLIKHPSVSADNLCDSSASCSPTGPIIQSPFWINKQQSRTCGPQSFALSCNNKNQTILNLPFSGEFSVKYIDYASTFILINDPDSCLPNRILNLTLLSSPFRRIRPLYSGASYKFVNCSANVTEFTTVNFVARPVKFSCLSGQNHSVFAVSSLVTDQDLPSTCFRISSNSSNSLGWVDSSWWLFMTRRGDIGLEWIDTRCFSCAAQGLSCRVSDDGNDMRCIISADKQGMSCSLSI</sequence>
<dbReference type="PANTHER" id="PTHR46279:SF31">
    <property type="entry name" value="RING-H2 FINGER PROTEIN ATL20-LIKE ISOFORM X1"/>
    <property type="match status" value="1"/>
</dbReference>
<evidence type="ECO:0000256" key="5">
    <source>
        <dbReference type="ARBA" id="ARBA00022679"/>
    </source>
</evidence>
<dbReference type="GO" id="GO:0016020">
    <property type="term" value="C:membrane"/>
    <property type="evidence" value="ECO:0007669"/>
    <property type="project" value="UniProtKB-SubCell"/>
</dbReference>
<proteinExistence type="inferred from homology"/>
<reference evidence="17 18" key="1">
    <citation type="submission" date="2024-01" db="EMBL/GenBank/DDBJ databases">
        <title>The complete chloroplast genome sequence of Lithospermum erythrorhizon: insights into the phylogenetic relationship among Boraginaceae species and the maternal lineages of purple gromwells.</title>
        <authorList>
            <person name="Okada T."/>
            <person name="Watanabe K."/>
        </authorList>
    </citation>
    <scope>NUCLEOTIDE SEQUENCE [LARGE SCALE GENOMIC DNA]</scope>
</reference>
<evidence type="ECO:0000256" key="7">
    <source>
        <dbReference type="ARBA" id="ARBA00022723"/>
    </source>
</evidence>
<dbReference type="InterPro" id="IPR046948">
    <property type="entry name" value="ATL20-22-like"/>
</dbReference>
<comment type="similarity">
    <text evidence="14">Belongs to the RING-type zinc finger family. ATL subfamily.</text>
</comment>
<evidence type="ECO:0000259" key="16">
    <source>
        <dbReference type="Pfam" id="PF13947"/>
    </source>
</evidence>
<evidence type="ECO:0000256" key="9">
    <source>
        <dbReference type="ARBA" id="ARBA00022771"/>
    </source>
</evidence>
<dbReference type="PANTHER" id="PTHR46279">
    <property type="entry name" value="RING/U-BOX SUPERFAMILY PROTEIN"/>
    <property type="match status" value="1"/>
</dbReference>